<feature type="domain" description="Sulfatase N-terminal" evidence="5">
    <location>
        <begin position="41"/>
        <end position="357"/>
    </location>
</feature>
<sequence length="472" mass="53010">MPGIKNGKPALYLGLILCLPLLGWLVIRCAPIERSSAAEKPNIIIILTDDMGYSDVGCFGGNFVPTPNIDRIAKSGMKLTHYYSAAPICSPSRTGLLTGMYPARWNFSTYLDNKKHNRNAEQADYLDPHAPSMARFFKNAGYVTGHFGKWHMGGGRDVTDAPGFENYGFDEHNSTYESPDPDPLITATNWIWSDKDSIKRWDRTKYFVDRTLDFMKRHKGQPCFVNLWPDDVHTPWVPRTETEYTGKFPMNPEDEAAFKLVLKEYDVQIGRLLEGLKNLGLDKNTIVIFTSDNGPLPSFRGSRAAGLRGSKLSLYEGGIRMPFIISWPGHVPAGTTDETSVLSATDLLPSLSNIAGVNLPADYKGDGKDRSKVFFGKPSARNMDLYWEYGRNNIAFKYPKERDKSPNLAIRSGEWKFLMNSDGTDAQLYNIVKDKNETTDVAATQPELVKELKDKLGKWWASLPKLKTEDIK</sequence>
<proteinExistence type="inferred from homology"/>
<dbReference type="InterPro" id="IPR017850">
    <property type="entry name" value="Alkaline_phosphatase_core_sf"/>
</dbReference>
<dbReference type="RefSeq" id="WP_089907788.1">
    <property type="nucleotide sequence ID" value="NZ_FOBB01000001.1"/>
</dbReference>
<dbReference type="OrthoDB" id="9764377at2"/>
<dbReference type="InterPro" id="IPR024607">
    <property type="entry name" value="Sulfatase_CS"/>
</dbReference>
<dbReference type="GO" id="GO:0046872">
    <property type="term" value="F:metal ion binding"/>
    <property type="evidence" value="ECO:0007669"/>
    <property type="project" value="UniProtKB-KW"/>
</dbReference>
<dbReference type="PROSITE" id="PS00523">
    <property type="entry name" value="SULFATASE_1"/>
    <property type="match status" value="1"/>
</dbReference>
<dbReference type="AlphaFoldDB" id="A0A1H7LTY7"/>
<dbReference type="Proteomes" id="UP000198984">
    <property type="component" value="Unassembled WGS sequence"/>
</dbReference>
<dbReference type="Gene3D" id="3.30.1120.10">
    <property type="match status" value="1"/>
</dbReference>
<dbReference type="InterPro" id="IPR000917">
    <property type="entry name" value="Sulfatase_N"/>
</dbReference>
<dbReference type="Gene3D" id="3.40.720.10">
    <property type="entry name" value="Alkaline Phosphatase, subunit A"/>
    <property type="match status" value="1"/>
</dbReference>
<keyword evidence="2" id="KW-0479">Metal-binding</keyword>
<keyword evidence="4" id="KW-0106">Calcium</keyword>
<dbReference type="PANTHER" id="PTHR42693:SF33">
    <property type="entry name" value="ARYLSULFATASE"/>
    <property type="match status" value="1"/>
</dbReference>
<evidence type="ECO:0000313" key="7">
    <source>
        <dbReference type="Proteomes" id="UP000198984"/>
    </source>
</evidence>
<evidence type="ECO:0000256" key="4">
    <source>
        <dbReference type="ARBA" id="ARBA00022837"/>
    </source>
</evidence>
<dbReference type="InterPro" id="IPR050738">
    <property type="entry name" value="Sulfatase"/>
</dbReference>
<evidence type="ECO:0000256" key="2">
    <source>
        <dbReference type="ARBA" id="ARBA00022723"/>
    </source>
</evidence>
<evidence type="ECO:0000256" key="1">
    <source>
        <dbReference type="ARBA" id="ARBA00008779"/>
    </source>
</evidence>
<dbReference type="EMBL" id="FOBB01000001">
    <property type="protein sequence ID" value="SEL02421.1"/>
    <property type="molecule type" value="Genomic_DNA"/>
</dbReference>
<evidence type="ECO:0000259" key="5">
    <source>
        <dbReference type="Pfam" id="PF00884"/>
    </source>
</evidence>
<keyword evidence="7" id="KW-1185">Reference proteome</keyword>
<name>A0A1H7LTY7_9BACT</name>
<protein>
    <submittedName>
        <fullName evidence="6">Arylsulfatase A</fullName>
    </submittedName>
</protein>
<comment type="similarity">
    <text evidence="1">Belongs to the sulfatase family.</text>
</comment>
<organism evidence="6 7">
    <name type="scientific">Chitinophaga rupis</name>
    <dbReference type="NCBI Taxonomy" id="573321"/>
    <lineage>
        <taxon>Bacteria</taxon>
        <taxon>Pseudomonadati</taxon>
        <taxon>Bacteroidota</taxon>
        <taxon>Chitinophagia</taxon>
        <taxon>Chitinophagales</taxon>
        <taxon>Chitinophagaceae</taxon>
        <taxon>Chitinophaga</taxon>
    </lineage>
</organism>
<dbReference type="Pfam" id="PF00884">
    <property type="entry name" value="Sulfatase"/>
    <property type="match status" value="1"/>
</dbReference>
<accession>A0A1H7LTY7</accession>
<dbReference type="SUPFAM" id="SSF53649">
    <property type="entry name" value="Alkaline phosphatase-like"/>
    <property type="match status" value="1"/>
</dbReference>
<dbReference type="GO" id="GO:0004065">
    <property type="term" value="F:arylsulfatase activity"/>
    <property type="evidence" value="ECO:0007669"/>
    <property type="project" value="TreeGrafter"/>
</dbReference>
<keyword evidence="3" id="KW-0378">Hydrolase</keyword>
<reference evidence="6 7" key="1">
    <citation type="submission" date="2016-10" db="EMBL/GenBank/DDBJ databases">
        <authorList>
            <person name="de Groot N.N."/>
        </authorList>
    </citation>
    <scope>NUCLEOTIDE SEQUENCE [LARGE SCALE GENOMIC DNA]</scope>
    <source>
        <strain evidence="6 7">DSM 21039</strain>
    </source>
</reference>
<evidence type="ECO:0000313" key="6">
    <source>
        <dbReference type="EMBL" id="SEL02421.1"/>
    </source>
</evidence>
<evidence type="ECO:0000256" key="3">
    <source>
        <dbReference type="ARBA" id="ARBA00022801"/>
    </source>
</evidence>
<dbReference type="STRING" id="573321.SAMN04488505_1011336"/>
<gene>
    <name evidence="6" type="ORF">SAMN04488505_1011336</name>
</gene>
<dbReference type="PANTHER" id="PTHR42693">
    <property type="entry name" value="ARYLSULFATASE FAMILY MEMBER"/>
    <property type="match status" value="1"/>
</dbReference>